<reference evidence="1" key="1">
    <citation type="submission" date="2022-03" db="EMBL/GenBank/DDBJ databases">
        <authorList>
            <person name="Alioto T."/>
            <person name="Alioto T."/>
            <person name="Gomez Garrido J."/>
        </authorList>
    </citation>
    <scope>NUCLEOTIDE SEQUENCE</scope>
</reference>
<organism evidence="1 2">
    <name type="scientific">Pelobates cultripes</name>
    <name type="common">Western spadefoot toad</name>
    <dbReference type="NCBI Taxonomy" id="61616"/>
    <lineage>
        <taxon>Eukaryota</taxon>
        <taxon>Metazoa</taxon>
        <taxon>Chordata</taxon>
        <taxon>Craniata</taxon>
        <taxon>Vertebrata</taxon>
        <taxon>Euteleostomi</taxon>
        <taxon>Amphibia</taxon>
        <taxon>Batrachia</taxon>
        <taxon>Anura</taxon>
        <taxon>Pelobatoidea</taxon>
        <taxon>Pelobatidae</taxon>
        <taxon>Pelobates</taxon>
    </lineage>
</organism>
<proteinExistence type="predicted"/>
<keyword evidence="2" id="KW-1185">Reference proteome</keyword>
<dbReference type="AlphaFoldDB" id="A0AAD1W0N8"/>
<evidence type="ECO:0000313" key="2">
    <source>
        <dbReference type="Proteomes" id="UP001295444"/>
    </source>
</evidence>
<dbReference type="Proteomes" id="UP001295444">
    <property type="component" value="Chromosome 03"/>
</dbReference>
<sequence length="168" mass="19318">MDEWQVDKSELEGKNWMNDLSSDSPYVKESFAGELSAFAPTPVESTDCEIIIDAMDAAMFDPHNVQHPSSMKWRPLAHITKFIWLWTRQRSQEPFTIRMSTFCGVCKLYLQGHCYQALVTFMAHLGSDLRKDLEKCIKSAQNKMLDTLGPVSQFVFMADYLNRLLILT</sequence>
<accession>A0AAD1W0N8</accession>
<dbReference type="EMBL" id="OW240914">
    <property type="protein sequence ID" value="CAH2276122.1"/>
    <property type="molecule type" value="Genomic_DNA"/>
</dbReference>
<protein>
    <submittedName>
        <fullName evidence="1">Uncharacterized protein</fullName>
    </submittedName>
</protein>
<gene>
    <name evidence="1" type="ORF">PECUL_23A020251</name>
</gene>
<evidence type="ECO:0000313" key="1">
    <source>
        <dbReference type="EMBL" id="CAH2276122.1"/>
    </source>
</evidence>
<name>A0AAD1W0N8_PELCU</name>